<gene>
    <name evidence="3" type="ORF">DI536_30855</name>
</gene>
<reference evidence="3 4" key="1">
    <citation type="submission" date="2017-08" db="EMBL/GenBank/DDBJ databases">
        <title>Infants hospitalized years apart are colonized by the same room-sourced microbial strains.</title>
        <authorList>
            <person name="Brooks B."/>
            <person name="Olm M.R."/>
            <person name="Firek B.A."/>
            <person name="Baker R."/>
            <person name="Thomas B.C."/>
            <person name="Morowitz M.J."/>
            <person name="Banfield J.F."/>
        </authorList>
    </citation>
    <scope>NUCLEOTIDE SEQUENCE [LARGE SCALE GENOMIC DNA]</scope>
    <source>
        <strain evidence="3">S2_003_000_R2_14</strain>
    </source>
</reference>
<name>A0A2W5UAN9_9BACT</name>
<evidence type="ECO:0000313" key="3">
    <source>
        <dbReference type="EMBL" id="PZR06028.1"/>
    </source>
</evidence>
<dbReference type="AlphaFoldDB" id="A0A2W5UAN9"/>
<evidence type="ECO:0008006" key="5">
    <source>
        <dbReference type="Google" id="ProtNLM"/>
    </source>
</evidence>
<keyword evidence="2" id="KW-1133">Transmembrane helix</keyword>
<organism evidence="3 4">
    <name type="scientific">Archangium gephyra</name>
    <dbReference type="NCBI Taxonomy" id="48"/>
    <lineage>
        <taxon>Bacteria</taxon>
        <taxon>Pseudomonadati</taxon>
        <taxon>Myxococcota</taxon>
        <taxon>Myxococcia</taxon>
        <taxon>Myxococcales</taxon>
        <taxon>Cystobacterineae</taxon>
        <taxon>Archangiaceae</taxon>
        <taxon>Archangium</taxon>
    </lineage>
</organism>
<accession>A0A2W5UAN9</accession>
<dbReference type="EMBL" id="QFQP01000040">
    <property type="protein sequence ID" value="PZR06028.1"/>
    <property type="molecule type" value="Genomic_DNA"/>
</dbReference>
<feature type="transmembrane region" description="Helical" evidence="2">
    <location>
        <begin position="33"/>
        <end position="55"/>
    </location>
</feature>
<evidence type="ECO:0000256" key="2">
    <source>
        <dbReference type="SAM" id="Phobius"/>
    </source>
</evidence>
<keyword evidence="2" id="KW-0472">Membrane</keyword>
<dbReference type="Proteomes" id="UP000249061">
    <property type="component" value="Unassembled WGS sequence"/>
</dbReference>
<sequence length="109" mass="11355">MNLTFAIMLWLVIGASAGWLGSMVMGSSLRQGTLFDAGAGVLGAFIGGMTVHYFFSARLGDDTLVVSIAGAIAVACVALLLWRLLSSKTGPSTPKTRLGEPAPVDLSRR</sequence>
<feature type="region of interest" description="Disordered" evidence="1">
    <location>
        <begin position="88"/>
        <end position="109"/>
    </location>
</feature>
<proteinExistence type="predicted"/>
<comment type="caution">
    <text evidence="3">The sequence shown here is derived from an EMBL/GenBank/DDBJ whole genome shotgun (WGS) entry which is preliminary data.</text>
</comment>
<evidence type="ECO:0000313" key="4">
    <source>
        <dbReference type="Proteomes" id="UP000249061"/>
    </source>
</evidence>
<keyword evidence="2" id="KW-0812">Transmembrane</keyword>
<feature type="transmembrane region" description="Helical" evidence="2">
    <location>
        <begin position="64"/>
        <end position="85"/>
    </location>
</feature>
<evidence type="ECO:0000256" key="1">
    <source>
        <dbReference type="SAM" id="MobiDB-lite"/>
    </source>
</evidence>
<protein>
    <recommendedName>
        <fullName evidence="5">GlsB/YeaQ/YmgE family stress response membrane protein</fullName>
    </recommendedName>
</protein>